<feature type="region of interest" description="Disordered" evidence="9">
    <location>
        <begin position="509"/>
        <end position="638"/>
    </location>
</feature>
<evidence type="ECO:0000256" key="2">
    <source>
        <dbReference type="ARBA" id="ARBA00004496"/>
    </source>
</evidence>
<keyword evidence="5 8" id="KW-0863">Zinc-finger</keyword>
<accession>A0A8J4Y4Z9</accession>
<dbReference type="GO" id="GO:0035973">
    <property type="term" value="P:aggrephagy"/>
    <property type="evidence" value="ECO:0007669"/>
    <property type="project" value="TreeGrafter"/>
</dbReference>
<keyword evidence="3" id="KW-0963">Cytoplasm</keyword>
<feature type="domain" description="PB1" evidence="11">
    <location>
        <begin position="6"/>
        <end position="96"/>
    </location>
</feature>
<dbReference type="Gene3D" id="3.10.20.90">
    <property type="entry name" value="Phosphatidylinositol 3-kinase Catalytic Subunit, Chain A, domain 1"/>
    <property type="match status" value="1"/>
</dbReference>
<evidence type="ECO:0000256" key="8">
    <source>
        <dbReference type="PROSITE-ProRule" id="PRU00228"/>
    </source>
</evidence>
<dbReference type="InterPro" id="IPR000433">
    <property type="entry name" value="Znf_ZZ"/>
</dbReference>
<evidence type="ECO:0000313" key="13">
    <source>
        <dbReference type="Proteomes" id="UP000770661"/>
    </source>
</evidence>
<evidence type="ECO:0000256" key="9">
    <source>
        <dbReference type="SAM" id="MobiDB-lite"/>
    </source>
</evidence>
<sequence>MPEEASMSFKVYLDLGGGKQEVRRFSLPETVATNYTVLREKICSIFGLSNQDAVLSWKDSDGDSITISTDGELMEAVADSLSNQNVQLVRINVMESSGRPQPGPQPGPSGPQGNQQGDVHLGVTCDACNGRVQGFRYKCVACTDFDLCGACETKGLHKEHKMMRLPKPQDAGGPWFFWKEKEDAPGHFSTHFGMHGNKTGGGTFQTSSSSFSGCDGAGGGAGGAGGAGGCWSSGGPRGRHCFRRGQGGSGKGRGGGWPGWWGRGWGGRNWAGCGQGQTMNSDCGGQQQQQQSSQESQQQQSQQQSNGGCPFPNIFMSTDGGPQQQSSSQQSQQQQPQQQQQNNAGYPFPNMFVSAEGVPYPFTAQGSEMPNTEQVMEDAKQMAEQVAQHAAQQAHHFASHCASEHVANVMRGIWTAWSGQQGQNATHSSSSSSSSSHSTSTSKDGAQQEASAGQEKGKEAGQEKSKEAQQNAAGEEFLRGVGETVANLLDPLGIDVEVAVEHNGIRQRCSLGENGTPASHSSPSPAPSSPARKPESSPPSLASGGSVHMEVQTDSLSGPQTSGKDVETMDVASPAAPEANPRSVDMEGHSGSPEPEDWMLVNQESPSDAAATSDRRPEAPPAETSVSYPSLAELAPHPDPKIQRALDHMSAMGYNNAGGWLTNLLEMKQGDINQVWICSSPSTSDVKGCRMWLWGRGVHECVL</sequence>
<feature type="compositionally biased region" description="Basic and acidic residues" evidence="9">
    <location>
        <begin position="455"/>
        <end position="467"/>
    </location>
</feature>
<dbReference type="SUPFAM" id="SSF46934">
    <property type="entry name" value="UBA-like"/>
    <property type="match status" value="1"/>
</dbReference>
<dbReference type="InterPro" id="IPR033741">
    <property type="entry name" value="SQSTM_UBA"/>
</dbReference>
<evidence type="ECO:0000256" key="6">
    <source>
        <dbReference type="ARBA" id="ARBA00022833"/>
    </source>
</evidence>
<proteinExistence type="predicted"/>
<dbReference type="AlphaFoldDB" id="A0A8J4Y4Z9"/>
<comment type="caution">
    <text evidence="12">The sequence shown here is derived from an EMBL/GenBank/DDBJ whole genome shotgun (WGS) entry which is preliminary data.</text>
</comment>
<dbReference type="GO" id="GO:0007032">
    <property type="term" value="P:endosome organization"/>
    <property type="evidence" value="ECO:0007669"/>
    <property type="project" value="TreeGrafter"/>
</dbReference>
<evidence type="ECO:0000259" key="11">
    <source>
        <dbReference type="PROSITE" id="PS51745"/>
    </source>
</evidence>
<keyword evidence="6" id="KW-0862">Zinc</keyword>
<dbReference type="GO" id="GO:0005634">
    <property type="term" value="C:nucleus"/>
    <property type="evidence" value="ECO:0007669"/>
    <property type="project" value="UniProtKB-SubCell"/>
</dbReference>
<comment type="subcellular location">
    <subcellularLocation>
        <location evidence="2">Cytoplasm</location>
    </subcellularLocation>
    <subcellularLocation>
        <location evidence="1">Nucleus</location>
    </subcellularLocation>
</comment>
<dbReference type="PROSITE" id="PS51745">
    <property type="entry name" value="PB1"/>
    <property type="match status" value="1"/>
</dbReference>
<evidence type="ECO:0000256" key="3">
    <source>
        <dbReference type="ARBA" id="ARBA00022490"/>
    </source>
</evidence>
<evidence type="ECO:0000256" key="5">
    <source>
        <dbReference type="ARBA" id="ARBA00022771"/>
    </source>
</evidence>
<dbReference type="GO" id="GO:0070530">
    <property type="term" value="F:K63-linked polyubiquitin modification-dependent protein binding"/>
    <property type="evidence" value="ECO:0007669"/>
    <property type="project" value="TreeGrafter"/>
</dbReference>
<evidence type="ECO:0000256" key="7">
    <source>
        <dbReference type="ARBA" id="ARBA00023242"/>
    </source>
</evidence>
<dbReference type="PROSITE" id="PS01357">
    <property type="entry name" value="ZF_ZZ_1"/>
    <property type="match status" value="1"/>
</dbReference>
<dbReference type="Pfam" id="PF00569">
    <property type="entry name" value="ZZ"/>
    <property type="match status" value="1"/>
</dbReference>
<keyword evidence="13" id="KW-1185">Reference proteome</keyword>
<dbReference type="InterPro" id="IPR000270">
    <property type="entry name" value="PB1_dom"/>
</dbReference>
<keyword evidence="7" id="KW-0539">Nucleus</keyword>
<feature type="compositionally biased region" description="Gly residues" evidence="9">
    <location>
        <begin position="245"/>
        <end position="275"/>
    </location>
</feature>
<dbReference type="FunFam" id="3.10.20.90:FF:000320">
    <property type="entry name" value="Predicted protein"/>
    <property type="match status" value="1"/>
</dbReference>
<reference evidence="12" key="1">
    <citation type="submission" date="2020-07" db="EMBL/GenBank/DDBJ databases">
        <title>The High-quality genome of the commercially important snow crab, Chionoecetes opilio.</title>
        <authorList>
            <person name="Jeong J.-H."/>
            <person name="Ryu S."/>
        </authorList>
    </citation>
    <scope>NUCLEOTIDE SEQUENCE</scope>
    <source>
        <strain evidence="12">MADBK_172401_WGS</strain>
        <tissue evidence="12">Digestive gland</tissue>
    </source>
</reference>
<dbReference type="FunFam" id="3.30.60.90:FF:000016">
    <property type="entry name" value="Refractory to sigma P"/>
    <property type="match status" value="1"/>
</dbReference>
<dbReference type="GO" id="GO:0016235">
    <property type="term" value="C:aggresome"/>
    <property type="evidence" value="ECO:0007669"/>
    <property type="project" value="TreeGrafter"/>
</dbReference>
<dbReference type="OrthoDB" id="6382171at2759"/>
<evidence type="ECO:0000256" key="4">
    <source>
        <dbReference type="ARBA" id="ARBA00022723"/>
    </source>
</evidence>
<dbReference type="InterPro" id="IPR053793">
    <property type="entry name" value="PB1-like"/>
</dbReference>
<dbReference type="SUPFAM" id="SSF57850">
    <property type="entry name" value="RING/U-box"/>
    <property type="match status" value="1"/>
</dbReference>
<feature type="region of interest" description="Disordered" evidence="9">
    <location>
        <begin position="420"/>
        <end position="473"/>
    </location>
</feature>
<evidence type="ECO:0000259" key="10">
    <source>
        <dbReference type="PROSITE" id="PS50135"/>
    </source>
</evidence>
<dbReference type="InterPro" id="IPR043145">
    <property type="entry name" value="Znf_ZZ_sf"/>
</dbReference>
<dbReference type="Gene3D" id="1.10.8.10">
    <property type="entry name" value="DNA helicase RuvA subunit, C-terminal domain"/>
    <property type="match status" value="1"/>
</dbReference>
<feature type="region of interest" description="Disordered" evidence="9">
    <location>
        <begin position="96"/>
        <end position="117"/>
    </location>
</feature>
<dbReference type="PANTHER" id="PTHR15090:SF0">
    <property type="entry name" value="SEQUESTOSOME-1"/>
    <property type="match status" value="1"/>
</dbReference>
<organism evidence="12 13">
    <name type="scientific">Chionoecetes opilio</name>
    <name type="common">Atlantic snow crab</name>
    <name type="synonym">Cancer opilio</name>
    <dbReference type="NCBI Taxonomy" id="41210"/>
    <lineage>
        <taxon>Eukaryota</taxon>
        <taxon>Metazoa</taxon>
        <taxon>Ecdysozoa</taxon>
        <taxon>Arthropoda</taxon>
        <taxon>Crustacea</taxon>
        <taxon>Multicrustacea</taxon>
        <taxon>Malacostraca</taxon>
        <taxon>Eumalacostraca</taxon>
        <taxon>Eucarida</taxon>
        <taxon>Decapoda</taxon>
        <taxon>Pleocyemata</taxon>
        <taxon>Brachyura</taxon>
        <taxon>Eubrachyura</taxon>
        <taxon>Majoidea</taxon>
        <taxon>Majidae</taxon>
        <taxon>Chionoecetes</taxon>
    </lineage>
</organism>
<dbReference type="SMART" id="SM00666">
    <property type="entry name" value="PB1"/>
    <property type="match status" value="1"/>
</dbReference>
<dbReference type="EMBL" id="JACEEZ010012210">
    <property type="protein sequence ID" value="KAG0720807.1"/>
    <property type="molecule type" value="Genomic_DNA"/>
</dbReference>
<dbReference type="GO" id="GO:0044753">
    <property type="term" value="C:amphisome"/>
    <property type="evidence" value="ECO:0007669"/>
    <property type="project" value="TreeGrafter"/>
</dbReference>
<feature type="domain" description="ZZ-type" evidence="10">
    <location>
        <begin position="120"/>
        <end position="170"/>
    </location>
</feature>
<dbReference type="GO" id="GO:0000423">
    <property type="term" value="P:mitophagy"/>
    <property type="evidence" value="ECO:0007669"/>
    <property type="project" value="TreeGrafter"/>
</dbReference>
<dbReference type="Proteomes" id="UP000770661">
    <property type="component" value="Unassembled WGS sequence"/>
</dbReference>
<dbReference type="Gene3D" id="3.30.60.90">
    <property type="match status" value="1"/>
</dbReference>
<dbReference type="PROSITE" id="PS50135">
    <property type="entry name" value="ZF_ZZ_2"/>
    <property type="match status" value="1"/>
</dbReference>
<dbReference type="CDD" id="cd02340">
    <property type="entry name" value="ZZ_NBR1_like"/>
    <property type="match status" value="1"/>
</dbReference>
<dbReference type="GO" id="GO:0005080">
    <property type="term" value="F:protein kinase C binding"/>
    <property type="evidence" value="ECO:0007669"/>
    <property type="project" value="TreeGrafter"/>
</dbReference>
<protein>
    <submittedName>
        <fullName evidence="12">Sequestosome-1</fullName>
    </submittedName>
</protein>
<dbReference type="Pfam" id="PF00564">
    <property type="entry name" value="PB1"/>
    <property type="match status" value="1"/>
</dbReference>
<dbReference type="GO" id="GO:0008270">
    <property type="term" value="F:zinc ion binding"/>
    <property type="evidence" value="ECO:0007669"/>
    <property type="project" value="UniProtKB-KW"/>
</dbReference>
<feature type="compositionally biased region" description="Low complexity" evidence="9">
    <location>
        <begin position="426"/>
        <end position="442"/>
    </location>
</feature>
<gene>
    <name evidence="12" type="primary">Sqstm1</name>
    <name evidence="12" type="ORF">GWK47_047699</name>
</gene>
<evidence type="ECO:0000256" key="1">
    <source>
        <dbReference type="ARBA" id="ARBA00004123"/>
    </source>
</evidence>
<dbReference type="InterPro" id="IPR009060">
    <property type="entry name" value="UBA-like_sf"/>
</dbReference>
<keyword evidence="4" id="KW-0479">Metal-binding</keyword>
<dbReference type="SMART" id="SM00291">
    <property type="entry name" value="ZnF_ZZ"/>
    <property type="match status" value="1"/>
</dbReference>
<dbReference type="PANTHER" id="PTHR15090">
    <property type="entry name" value="SEQUESTOSOME 1-RELATED"/>
    <property type="match status" value="1"/>
</dbReference>
<feature type="region of interest" description="Disordered" evidence="9">
    <location>
        <begin position="241"/>
        <end position="352"/>
    </location>
</feature>
<dbReference type="InterPro" id="IPR052260">
    <property type="entry name" value="Autophagy_Rcpt_SigReg"/>
</dbReference>
<feature type="compositionally biased region" description="Low complexity" evidence="9">
    <location>
        <begin position="286"/>
        <end position="305"/>
    </location>
</feature>
<feature type="compositionally biased region" description="Low complexity" evidence="9">
    <location>
        <begin position="322"/>
        <end position="341"/>
    </location>
</feature>
<dbReference type="SUPFAM" id="SSF54277">
    <property type="entry name" value="CAD &amp; PB1 domains"/>
    <property type="match status" value="1"/>
</dbReference>
<evidence type="ECO:0000313" key="12">
    <source>
        <dbReference type="EMBL" id="KAG0720807.1"/>
    </source>
</evidence>
<dbReference type="Pfam" id="PF16577">
    <property type="entry name" value="UBA_5"/>
    <property type="match status" value="1"/>
</dbReference>
<feature type="compositionally biased region" description="Polar residues" evidence="9">
    <location>
        <begin position="552"/>
        <end position="563"/>
    </location>
</feature>
<name>A0A8J4Y4Z9_CHIOP</name>